<evidence type="ECO:0000256" key="8">
    <source>
        <dbReference type="SAM" id="MobiDB-lite"/>
    </source>
</evidence>
<dbReference type="Gene3D" id="3.30.420.340">
    <property type="entry name" value="UvrC, RNAse H endonuclease domain"/>
    <property type="match status" value="1"/>
</dbReference>
<dbReference type="PANTHER" id="PTHR30562:SF1">
    <property type="entry name" value="UVRABC SYSTEM PROTEIN C"/>
    <property type="match status" value="1"/>
</dbReference>
<dbReference type="InterPro" id="IPR000305">
    <property type="entry name" value="GIY-YIG_endonuc"/>
</dbReference>
<dbReference type="InterPro" id="IPR001162">
    <property type="entry name" value="UvrC_RNase_H_dom"/>
</dbReference>
<dbReference type="HAMAP" id="MF_00203">
    <property type="entry name" value="UvrC"/>
    <property type="match status" value="1"/>
</dbReference>
<reference evidence="12" key="1">
    <citation type="submission" date="2020-10" db="EMBL/GenBank/DDBJ databases">
        <authorList>
            <person name="Gilroy R."/>
        </authorList>
    </citation>
    <scope>NUCLEOTIDE SEQUENCE</scope>
    <source>
        <strain evidence="12">ChiSjej1B19-7085</strain>
    </source>
</reference>
<dbReference type="GO" id="GO:0005737">
    <property type="term" value="C:cytoplasm"/>
    <property type="evidence" value="ECO:0007669"/>
    <property type="project" value="UniProtKB-SubCell"/>
</dbReference>
<dbReference type="SMART" id="SM00465">
    <property type="entry name" value="GIYc"/>
    <property type="match status" value="1"/>
</dbReference>
<dbReference type="Gene3D" id="3.40.1440.10">
    <property type="entry name" value="GIY-YIG endonuclease"/>
    <property type="match status" value="1"/>
</dbReference>
<sequence length="647" mass="72264">MEGGPRLDVSETNEERIRRLREKAMRLPLHPGVYIMRDKSGKIIYIGKAKALKNRVSQYFGSEKNHPEKVRRMVANVQDFEYILTDSEFEALVLECSLIKQHSPKYNILLKDDKGYHYIKVTGGAWPKILAAKQIEEDGAQYIGPYISSWAVKQAIDEAQKIFRLPTCSRRFPQDIGKGRPCLNYFIKQCCAPCRGGIKEKEYQETVGEALDFLRGGSSGSIQMLTEKMEEAAEALEFERAARLRDKITAIRQIGERQKVVAVKFPEQDVIALAQGPGKSCFEVFRFQNGRLCDRETFLMGETGDADNERMEFVEQYYSMRDRIPPRVCLDGAASDMELLGEWLSRKAGRKVTVSVPQKGEQAKIAQMCRSNAAEQLAQNTGRTGKEASALDELARLLGLKKPPEYIESYDISNLAGGENVAGMVVFENGRPLKSAYRKFKIRTVAGQDDYGSMREVISRRLDEYFKAENHEEGFGRLPDLILLDGGKGHVAAIQPIIDASGLEIPLFGMVKDDKHRTRAIALDGGEIAINSNRSAFTLVSTIQEEVHRYAIGYHRQLRKKTAISTTLTSIEGIGQTRARSLLKHFRTIAAIRDADLQELENAPGMTKPAAQKVYDHFHPSSGGSTPWTPAGGQAPQTPTPPKPGDC</sequence>
<dbReference type="GO" id="GO:0009380">
    <property type="term" value="C:excinuclease repair complex"/>
    <property type="evidence" value="ECO:0007669"/>
    <property type="project" value="InterPro"/>
</dbReference>
<feature type="compositionally biased region" description="Pro residues" evidence="8">
    <location>
        <begin position="638"/>
        <end position="647"/>
    </location>
</feature>
<dbReference type="Pfam" id="PF08459">
    <property type="entry name" value="UvrC_RNaseH_dom"/>
    <property type="match status" value="1"/>
</dbReference>
<keyword evidence="3 7" id="KW-0228">DNA excision</keyword>
<feature type="domain" description="UvrC family homology region profile" evidence="11">
    <location>
        <begin position="270"/>
        <end position="498"/>
    </location>
</feature>
<evidence type="ECO:0000259" key="11">
    <source>
        <dbReference type="PROSITE" id="PS50165"/>
    </source>
</evidence>
<dbReference type="InterPro" id="IPR035901">
    <property type="entry name" value="GIY-YIG_endonuc_sf"/>
</dbReference>
<organism evidence="12 13">
    <name type="scientific">Candidatus Gallacutalibacter pullicola</name>
    <dbReference type="NCBI Taxonomy" id="2840830"/>
    <lineage>
        <taxon>Bacteria</taxon>
        <taxon>Bacillati</taxon>
        <taxon>Bacillota</taxon>
        <taxon>Clostridia</taxon>
        <taxon>Eubacteriales</taxon>
        <taxon>Candidatus Gallacutalibacter</taxon>
    </lineage>
</organism>
<dbReference type="CDD" id="cd10434">
    <property type="entry name" value="GIY-YIG_UvrC_Cho"/>
    <property type="match status" value="1"/>
</dbReference>
<keyword evidence="2 7" id="KW-0227">DNA damage</keyword>
<dbReference type="InterPro" id="IPR010994">
    <property type="entry name" value="RuvA_2-like"/>
</dbReference>
<comment type="caution">
    <text evidence="12">The sequence shown here is derived from an EMBL/GenBank/DDBJ whole genome shotgun (WGS) entry which is preliminary data.</text>
</comment>
<evidence type="ECO:0000259" key="10">
    <source>
        <dbReference type="PROSITE" id="PS50164"/>
    </source>
</evidence>
<keyword evidence="1 7" id="KW-0963">Cytoplasm</keyword>
<feature type="region of interest" description="Disordered" evidence="8">
    <location>
        <begin position="615"/>
        <end position="647"/>
    </location>
</feature>
<accession>A0A9D1J0X8</accession>
<evidence type="ECO:0000256" key="2">
    <source>
        <dbReference type="ARBA" id="ARBA00022763"/>
    </source>
</evidence>
<dbReference type="Proteomes" id="UP000886785">
    <property type="component" value="Unassembled WGS sequence"/>
</dbReference>
<feature type="domain" description="GIY-YIG" evidence="10">
    <location>
        <begin position="29"/>
        <end position="108"/>
    </location>
</feature>
<dbReference type="GO" id="GO:0009432">
    <property type="term" value="P:SOS response"/>
    <property type="evidence" value="ECO:0007669"/>
    <property type="project" value="UniProtKB-UniRule"/>
</dbReference>
<gene>
    <name evidence="7 12" type="primary">uvrC</name>
    <name evidence="12" type="ORF">IAA54_04325</name>
</gene>
<evidence type="ECO:0000256" key="7">
    <source>
        <dbReference type="HAMAP-Rule" id="MF_00203"/>
    </source>
</evidence>
<dbReference type="PROSITE" id="PS50165">
    <property type="entry name" value="UVRC"/>
    <property type="match status" value="1"/>
</dbReference>
<dbReference type="InterPro" id="IPR036876">
    <property type="entry name" value="UVR_dom_sf"/>
</dbReference>
<dbReference type="PANTHER" id="PTHR30562">
    <property type="entry name" value="UVRC/OXIDOREDUCTASE"/>
    <property type="match status" value="1"/>
</dbReference>
<evidence type="ECO:0000313" key="13">
    <source>
        <dbReference type="Proteomes" id="UP000886785"/>
    </source>
</evidence>
<dbReference type="GO" id="GO:0006289">
    <property type="term" value="P:nucleotide-excision repair"/>
    <property type="evidence" value="ECO:0007669"/>
    <property type="project" value="UniProtKB-UniRule"/>
</dbReference>
<dbReference type="GO" id="GO:0009381">
    <property type="term" value="F:excinuclease ABC activity"/>
    <property type="evidence" value="ECO:0007669"/>
    <property type="project" value="UniProtKB-UniRule"/>
</dbReference>
<dbReference type="InterPro" id="IPR050066">
    <property type="entry name" value="UvrABC_protein_C"/>
</dbReference>
<evidence type="ECO:0000256" key="5">
    <source>
        <dbReference type="ARBA" id="ARBA00023204"/>
    </source>
</evidence>
<evidence type="ECO:0000256" key="6">
    <source>
        <dbReference type="ARBA" id="ARBA00023236"/>
    </source>
</evidence>
<dbReference type="InterPro" id="IPR038476">
    <property type="entry name" value="UvrC_RNase_H_dom_sf"/>
</dbReference>
<dbReference type="SUPFAM" id="SSF47781">
    <property type="entry name" value="RuvA domain 2-like"/>
    <property type="match status" value="1"/>
</dbReference>
<keyword evidence="4 7" id="KW-0267">Excision nuclease</keyword>
<name>A0A9D1J0X8_9FIRM</name>
<dbReference type="Pfam" id="PF01541">
    <property type="entry name" value="GIY-YIG"/>
    <property type="match status" value="1"/>
</dbReference>
<evidence type="ECO:0000313" key="12">
    <source>
        <dbReference type="EMBL" id="HIR56872.1"/>
    </source>
</evidence>
<dbReference type="SUPFAM" id="SSF46600">
    <property type="entry name" value="C-terminal UvrC-binding domain of UvrB"/>
    <property type="match status" value="1"/>
</dbReference>
<comment type="subunit">
    <text evidence="7">Interacts with UvrB in an incision complex.</text>
</comment>
<dbReference type="AlphaFoldDB" id="A0A9D1J0X8"/>
<dbReference type="EMBL" id="DVHF01000050">
    <property type="protein sequence ID" value="HIR56872.1"/>
    <property type="molecule type" value="Genomic_DNA"/>
</dbReference>
<comment type="subcellular location">
    <subcellularLocation>
        <location evidence="7">Cytoplasm</location>
    </subcellularLocation>
</comment>
<comment type="similarity">
    <text evidence="7">Belongs to the UvrC family.</text>
</comment>
<dbReference type="InterPro" id="IPR004791">
    <property type="entry name" value="UvrC"/>
</dbReference>
<evidence type="ECO:0000256" key="3">
    <source>
        <dbReference type="ARBA" id="ARBA00022769"/>
    </source>
</evidence>
<dbReference type="PROSITE" id="PS50164">
    <property type="entry name" value="GIY_YIG"/>
    <property type="match status" value="1"/>
</dbReference>
<dbReference type="Pfam" id="PF22920">
    <property type="entry name" value="UvrC_RNaseH"/>
    <property type="match status" value="1"/>
</dbReference>
<dbReference type="FunFam" id="3.40.1440.10:FF:000001">
    <property type="entry name" value="UvrABC system protein C"/>
    <property type="match status" value="1"/>
</dbReference>
<keyword evidence="5 7" id="KW-0234">DNA repair</keyword>
<dbReference type="Pfam" id="PF02151">
    <property type="entry name" value="UVR"/>
    <property type="match status" value="1"/>
</dbReference>
<dbReference type="GO" id="GO:0003677">
    <property type="term" value="F:DNA binding"/>
    <property type="evidence" value="ECO:0007669"/>
    <property type="project" value="UniProtKB-UniRule"/>
</dbReference>
<dbReference type="InterPro" id="IPR001943">
    <property type="entry name" value="UVR_dom"/>
</dbReference>
<evidence type="ECO:0000259" key="9">
    <source>
        <dbReference type="PROSITE" id="PS50151"/>
    </source>
</evidence>
<dbReference type="Gene3D" id="1.10.150.20">
    <property type="entry name" value="5' to 3' exonuclease, C-terminal subdomain"/>
    <property type="match status" value="1"/>
</dbReference>
<comment type="function">
    <text evidence="7">The UvrABC repair system catalyzes the recognition and processing of DNA lesions. UvrC both incises the 5' and 3' sides of the lesion. The N-terminal half is responsible for the 3' incision and the C-terminal half is responsible for the 5' incision.</text>
</comment>
<protein>
    <recommendedName>
        <fullName evidence="7">UvrABC system protein C</fullName>
        <shortName evidence="7">Protein UvrC</shortName>
    </recommendedName>
    <alternativeName>
        <fullName evidence="7">Excinuclease ABC subunit C</fullName>
    </alternativeName>
</protein>
<keyword evidence="6 7" id="KW-0742">SOS response</keyword>
<dbReference type="SUPFAM" id="SSF82771">
    <property type="entry name" value="GIY-YIG endonuclease"/>
    <property type="match status" value="1"/>
</dbReference>
<dbReference type="NCBIfam" id="TIGR00194">
    <property type="entry name" value="uvrC"/>
    <property type="match status" value="1"/>
</dbReference>
<evidence type="ECO:0000256" key="4">
    <source>
        <dbReference type="ARBA" id="ARBA00022881"/>
    </source>
</evidence>
<feature type="domain" description="UVR" evidence="9">
    <location>
        <begin position="219"/>
        <end position="254"/>
    </location>
</feature>
<dbReference type="InterPro" id="IPR047296">
    <property type="entry name" value="GIY-YIG_UvrC_Cho"/>
</dbReference>
<proteinExistence type="inferred from homology"/>
<reference evidence="12" key="2">
    <citation type="journal article" date="2021" name="PeerJ">
        <title>Extensive microbial diversity within the chicken gut microbiome revealed by metagenomics and culture.</title>
        <authorList>
            <person name="Gilroy R."/>
            <person name="Ravi A."/>
            <person name="Getino M."/>
            <person name="Pursley I."/>
            <person name="Horton D.L."/>
            <person name="Alikhan N.F."/>
            <person name="Baker D."/>
            <person name="Gharbi K."/>
            <person name="Hall N."/>
            <person name="Watson M."/>
            <person name="Adriaenssens E.M."/>
            <person name="Foster-Nyarko E."/>
            <person name="Jarju S."/>
            <person name="Secka A."/>
            <person name="Antonio M."/>
            <person name="Oren A."/>
            <person name="Chaudhuri R.R."/>
            <person name="La Ragione R."/>
            <person name="Hildebrand F."/>
            <person name="Pallen M.J."/>
        </authorList>
    </citation>
    <scope>NUCLEOTIDE SEQUENCE</scope>
    <source>
        <strain evidence="12">ChiSjej1B19-7085</strain>
    </source>
</reference>
<evidence type="ECO:0000256" key="1">
    <source>
        <dbReference type="ARBA" id="ARBA00022490"/>
    </source>
</evidence>
<dbReference type="Pfam" id="PF14520">
    <property type="entry name" value="HHH_5"/>
    <property type="match status" value="1"/>
</dbReference>
<dbReference type="Gene3D" id="4.10.860.10">
    <property type="entry name" value="UVR domain"/>
    <property type="match status" value="1"/>
</dbReference>
<dbReference type="PROSITE" id="PS50151">
    <property type="entry name" value="UVR"/>
    <property type="match status" value="1"/>
</dbReference>